<name>B7JXU7_RIPO1</name>
<sequence>MTQSITKPSLIIPPLENGDQLTRFEFERRYDKMPHLKKAELIEGIVYMGSPLRIEQHGNPHAYMIGWLVQYEAGTPGVQSGDNCTVRLDPENEPQPDALLRIKNGGQSIISDDGYVEGAPELIVEIAASTVSIDLHDKLKAYRRNQVQEYLVWRFYDSEFDWFRLKEGKYIKLEPDEKGIIKSEIYPGLWLDLLALLSGNLAQVLEVLQQGMATEEHQNFLKHLSR</sequence>
<feature type="domain" description="Putative restriction endonuclease" evidence="1">
    <location>
        <begin position="29"/>
        <end position="193"/>
    </location>
</feature>
<dbReference type="OrthoDB" id="449656at2"/>
<evidence type="ECO:0000313" key="2">
    <source>
        <dbReference type="EMBL" id="ACK65911.1"/>
    </source>
</evidence>
<dbReference type="RefSeq" id="WP_012595183.1">
    <property type="nucleotide sequence ID" value="NC_011726.1"/>
</dbReference>
<dbReference type="InterPro" id="IPR012296">
    <property type="entry name" value="Nuclease_put_TT1808"/>
</dbReference>
<dbReference type="InterPro" id="IPR011335">
    <property type="entry name" value="Restrct_endonuc-II-like"/>
</dbReference>
<dbReference type="eggNOG" id="COG4636">
    <property type="taxonomic scope" value="Bacteria"/>
</dbReference>
<organism evidence="2 3">
    <name type="scientific">Rippkaea orientalis (strain PCC 8801 / RF-1)</name>
    <name type="common">Cyanothece sp. (strain PCC 8801)</name>
    <dbReference type="NCBI Taxonomy" id="41431"/>
    <lineage>
        <taxon>Bacteria</taxon>
        <taxon>Bacillati</taxon>
        <taxon>Cyanobacteriota</taxon>
        <taxon>Cyanophyceae</taxon>
        <taxon>Oscillatoriophycideae</taxon>
        <taxon>Chroococcales</taxon>
        <taxon>Aphanothecaceae</taxon>
        <taxon>Rippkaea</taxon>
        <taxon>Rippkaea orientalis</taxon>
    </lineage>
</organism>
<dbReference type="PANTHER" id="PTHR35400">
    <property type="entry name" value="SLR1083 PROTEIN"/>
    <property type="match status" value="1"/>
</dbReference>
<proteinExistence type="predicted"/>
<dbReference type="Gene3D" id="3.90.1570.10">
    <property type="entry name" value="tt1808, chain A"/>
    <property type="match status" value="1"/>
</dbReference>
<dbReference type="InterPro" id="IPR008538">
    <property type="entry name" value="Uma2"/>
</dbReference>
<dbReference type="Pfam" id="PF05685">
    <property type="entry name" value="Uma2"/>
    <property type="match status" value="1"/>
</dbReference>
<protein>
    <recommendedName>
        <fullName evidence="1">Putative restriction endonuclease domain-containing protein</fullName>
    </recommendedName>
</protein>
<keyword evidence="3" id="KW-1185">Reference proteome</keyword>
<gene>
    <name evidence="2" type="ordered locus">PCC8801_1869</name>
</gene>
<dbReference type="KEGG" id="cyp:PCC8801_1869"/>
<dbReference type="HOGENOM" id="CLU_100183_0_0_3"/>
<reference evidence="3" key="1">
    <citation type="journal article" date="2011" name="MBio">
        <title>Novel metabolic attributes of the genus Cyanothece, comprising a group of unicellular nitrogen-fixing Cyanobacteria.</title>
        <authorList>
            <person name="Bandyopadhyay A."/>
            <person name="Elvitigala T."/>
            <person name="Welsh E."/>
            <person name="Stockel J."/>
            <person name="Liberton M."/>
            <person name="Min H."/>
            <person name="Sherman L.A."/>
            <person name="Pakrasi H.B."/>
        </authorList>
    </citation>
    <scope>NUCLEOTIDE SEQUENCE [LARGE SCALE GENOMIC DNA]</scope>
    <source>
        <strain evidence="3">PCC 8801</strain>
    </source>
</reference>
<dbReference type="PANTHER" id="PTHR35400:SF3">
    <property type="entry name" value="SLL1072 PROTEIN"/>
    <property type="match status" value="1"/>
</dbReference>
<dbReference type="EMBL" id="CP001287">
    <property type="protein sequence ID" value="ACK65911.1"/>
    <property type="molecule type" value="Genomic_DNA"/>
</dbReference>
<dbReference type="SUPFAM" id="SSF52980">
    <property type="entry name" value="Restriction endonuclease-like"/>
    <property type="match status" value="1"/>
</dbReference>
<dbReference type="STRING" id="41431.PCC8801_1869"/>
<evidence type="ECO:0000313" key="3">
    <source>
        <dbReference type="Proteomes" id="UP000008204"/>
    </source>
</evidence>
<dbReference type="Proteomes" id="UP000008204">
    <property type="component" value="Chromosome"/>
</dbReference>
<dbReference type="AlphaFoldDB" id="B7JXU7"/>
<dbReference type="CDD" id="cd06260">
    <property type="entry name" value="DUF820-like"/>
    <property type="match status" value="1"/>
</dbReference>
<accession>B7JXU7</accession>
<evidence type="ECO:0000259" key="1">
    <source>
        <dbReference type="Pfam" id="PF05685"/>
    </source>
</evidence>